<dbReference type="InterPro" id="IPR014722">
    <property type="entry name" value="Rib_uL2_dom2"/>
</dbReference>
<comment type="caution">
    <text evidence="8">The sequence shown here is derived from an EMBL/GenBank/DDBJ whole genome shotgun (WGS) entry which is preliminary data.</text>
</comment>
<evidence type="ECO:0000313" key="8">
    <source>
        <dbReference type="EMBL" id="MDN5212346.1"/>
    </source>
</evidence>
<evidence type="ECO:0000256" key="4">
    <source>
        <dbReference type="ARBA" id="ARBA00035206"/>
    </source>
</evidence>
<dbReference type="CDD" id="cd06089">
    <property type="entry name" value="KOW_RPL26"/>
    <property type="match status" value="1"/>
</dbReference>
<dbReference type="RefSeq" id="WP_346757664.1">
    <property type="nucleotide sequence ID" value="NZ_JAUJEB010000001.1"/>
</dbReference>
<dbReference type="SMART" id="SM00739">
    <property type="entry name" value="KOW"/>
    <property type="match status" value="1"/>
</dbReference>
<evidence type="ECO:0000256" key="5">
    <source>
        <dbReference type="HAMAP-Rule" id="MF_01326"/>
    </source>
</evidence>
<dbReference type="Gene3D" id="2.30.30.30">
    <property type="match status" value="1"/>
</dbReference>
<dbReference type="GO" id="GO:0005840">
    <property type="term" value="C:ribosome"/>
    <property type="evidence" value="ECO:0007669"/>
    <property type="project" value="UniProtKB-KW"/>
</dbReference>
<organism evidence="8 9">
    <name type="scientific">Agaribacillus aureus</name>
    <dbReference type="NCBI Taxonomy" id="3051825"/>
    <lineage>
        <taxon>Bacteria</taxon>
        <taxon>Pseudomonadati</taxon>
        <taxon>Bacteroidota</taxon>
        <taxon>Cytophagia</taxon>
        <taxon>Cytophagales</taxon>
        <taxon>Splendidivirgaceae</taxon>
        <taxon>Agaribacillus</taxon>
    </lineage>
</organism>
<feature type="domain" description="KOW" evidence="7">
    <location>
        <begin position="12"/>
        <end position="39"/>
    </location>
</feature>
<dbReference type="Pfam" id="PF00467">
    <property type="entry name" value="KOW"/>
    <property type="match status" value="1"/>
</dbReference>
<keyword evidence="3 5" id="KW-0687">Ribonucleoprotein</keyword>
<proteinExistence type="inferred from homology"/>
<protein>
    <recommendedName>
        <fullName evidence="4 5">Large ribosomal subunit protein uL24</fullName>
    </recommendedName>
</protein>
<accession>A0ABT8L7E6</accession>
<sequence length="115" mass="12563">MKRKKNKQPKLHIRKGDTVKILAGNDRGKTGKILEVNTLKNRAIVEGANIVVKHVKPSANNPNGGIEKTEASIHLSNLMVVDGASGEPTRVGRKPNEEGKLQRYSKKTGEFINNG</sequence>
<keyword evidence="9" id="KW-1185">Reference proteome</keyword>
<reference evidence="8" key="1">
    <citation type="submission" date="2023-06" db="EMBL/GenBank/DDBJ databases">
        <title>Genomic of Agaribacillus aureum.</title>
        <authorList>
            <person name="Wang G."/>
        </authorList>
    </citation>
    <scope>NUCLEOTIDE SEQUENCE</scope>
    <source>
        <strain evidence="8">BMA12</strain>
    </source>
</reference>
<gene>
    <name evidence="5 8" type="primary">rplX</name>
    <name evidence="8" type="ORF">QQ020_09810</name>
</gene>
<comment type="subunit">
    <text evidence="5">Part of the 50S ribosomal subunit.</text>
</comment>
<keyword evidence="5" id="KW-0694">RNA-binding</keyword>
<evidence type="ECO:0000256" key="1">
    <source>
        <dbReference type="ARBA" id="ARBA00010618"/>
    </source>
</evidence>
<dbReference type="SUPFAM" id="SSF50104">
    <property type="entry name" value="Translation proteins SH3-like domain"/>
    <property type="match status" value="1"/>
</dbReference>
<evidence type="ECO:0000259" key="7">
    <source>
        <dbReference type="SMART" id="SM00739"/>
    </source>
</evidence>
<evidence type="ECO:0000256" key="6">
    <source>
        <dbReference type="RuleBase" id="RU003477"/>
    </source>
</evidence>
<keyword evidence="5" id="KW-0699">rRNA-binding</keyword>
<keyword evidence="2 5" id="KW-0689">Ribosomal protein</keyword>
<evidence type="ECO:0000313" key="9">
    <source>
        <dbReference type="Proteomes" id="UP001172083"/>
    </source>
</evidence>
<dbReference type="InterPro" id="IPR008991">
    <property type="entry name" value="Translation_prot_SH3-like_sf"/>
</dbReference>
<evidence type="ECO:0000256" key="3">
    <source>
        <dbReference type="ARBA" id="ARBA00023274"/>
    </source>
</evidence>
<dbReference type="Proteomes" id="UP001172083">
    <property type="component" value="Unassembled WGS sequence"/>
</dbReference>
<dbReference type="NCBIfam" id="TIGR01079">
    <property type="entry name" value="rplX_bact"/>
    <property type="match status" value="1"/>
</dbReference>
<dbReference type="Pfam" id="PF17136">
    <property type="entry name" value="ribosomal_L24"/>
    <property type="match status" value="1"/>
</dbReference>
<dbReference type="InterPro" id="IPR005824">
    <property type="entry name" value="KOW"/>
</dbReference>
<dbReference type="InterPro" id="IPR057264">
    <property type="entry name" value="Ribosomal_uL24_C"/>
</dbReference>
<dbReference type="PROSITE" id="PS01108">
    <property type="entry name" value="RIBOSOMAL_L24"/>
    <property type="match status" value="1"/>
</dbReference>
<comment type="function">
    <text evidence="5">One of two assembly initiator proteins, it binds directly to the 5'-end of the 23S rRNA, where it nucleates assembly of the 50S subunit.</text>
</comment>
<dbReference type="HAMAP" id="MF_01326_B">
    <property type="entry name" value="Ribosomal_uL24_B"/>
    <property type="match status" value="1"/>
</dbReference>
<comment type="similarity">
    <text evidence="1 5 6">Belongs to the universal ribosomal protein uL24 family.</text>
</comment>
<name>A0ABT8L7E6_9BACT</name>
<evidence type="ECO:0000256" key="2">
    <source>
        <dbReference type="ARBA" id="ARBA00022980"/>
    </source>
</evidence>
<dbReference type="InterPro" id="IPR003256">
    <property type="entry name" value="Ribosomal_uL24"/>
</dbReference>
<dbReference type="PANTHER" id="PTHR12903">
    <property type="entry name" value="MITOCHONDRIAL RIBOSOMAL PROTEIN L24"/>
    <property type="match status" value="1"/>
</dbReference>
<dbReference type="InterPro" id="IPR005825">
    <property type="entry name" value="Ribosomal_uL24_CS"/>
</dbReference>
<dbReference type="EMBL" id="JAUJEB010000001">
    <property type="protein sequence ID" value="MDN5212346.1"/>
    <property type="molecule type" value="Genomic_DNA"/>
</dbReference>
<comment type="function">
    <text evidence="5">One of the proteins that surrounds the polypeptide exit tunnel on the outside of the subunit.</text>
</comment>
<dbReference type="InterPro" id="IPR041988">
    <property type="entry name" value="Ribosomal_uL24_KOW"/>
</dbReference>